<proteinExistence type="predicted"/>
<dbReference type="AlphaFoldDB" id="A0A2M7UIH4"/>
<evidence type="ECO:0000313" key="3">
    <source>
        <dbReference type="Proteomes" id="UP000231071"/>
    </source>
</evidence>
<feature type="domain" description="DUF6602" evidence="1">
    <location>
        <begin position="25"/>
        <end position="130"/>
    </location>
</feature>
<dbReference type="Proteomes" id="UP000231071">
    <property type="component" value="Unassembled WGS sequence"/>
</dbReference>
<reference evidence="3" key="1">
    <citation type="submission" date="2017-09" db="EMBL/GenBank/DDBJ databases">
        <title>Depth-based differentiation of microbial function through sediment-hosted aquifers and enrichment of novel symbionts in the deep terrestrial subsurface.</title>
        <authorList>
            <person name="Probst A.J."/>
            <person name="Ladd B."/>
            <person name="Jarett J.K."/>
            <person name="Geller-Mcgrath D.E."/>
            <person name="Sieber C.M.K."/>
            <person name="Emerson J.B."/>
            <person name="Anantharaman K."/>
            <person name="Thomas B.C."/>
            <person name="Malmstrom R."/>
            <person name="Stieglmeier M."/>
            <person name="Klingl A."/>
            <person name="Woyke T."/>
            <person name="Ryan C.M."/>
            <person name="Banfield J.F."/>
        </authorList>
    </citation>
    <scope>NUCLEOTIDE SEQUENCE [LARGE SCALE GENOMIC DNA]</scope>
</reference>
<name>A0A2M7UIH4_9BACT</name>
<protein>
    <recommendedName>
        <fullName evidence="1">DUF6602 domain-containing protein</fullName>
    </recommendedName>
</protein>
<organism evidence="2 3">
    <name type="scientific">Candidatus Portnoybacteria bacterium CG_4_10_14_0_2_um_filter_39_11</name>
    <dbReference type="NCBI Taxonomy" id="1974797"/>
    <lineage>
        <taxon>Bacteria</taxon>
        <taxon>Candidatus Portnoyibacteriota</taxon>
    </lineage>
</organism>
<sequence>MANINAPKIEYFESIAAEIISKFRRLQSIVRHPTAYGDHHEEILKTVLRNFLTKRFSVKKGFIYVGHGKVSRQIDLMIIDENSPAAYIFQEGDFAVVLPQAVVAVMEIKTTLNVPDFEKALENVSSAKSLMEFPANLTGIVFAYDGTNPTNDVLDVWFKRQKASVFKGKEDVAPDAIMFFAMGRLLVRGDENKNIGGGKYYYSLIGGKNEIKSGMDSKAYQMSVILAMIINSCEQKEFIKTGRLVERQGFKLVQIERGALEDVRFAFKTGMERIGR</sequence>
<comment type="caution">
    <text evidence="2">The sequence shown here is derived from an EMBL/GenBank/DDBJ whole genome shotgun (WGS) entry which is preliminary data.</text>
</comment>
<evidence type="ECO:0000313" key="2">
    <source>
        <dbReference type="EMBL" id="PIZ71016.1"/>
    </source>
</evidence>
<gene>
    <name evidence="2" type="ORF">COY09_01625</name>
</gene>
<dbReference type="InterPro" id="IPR046537">
    <property type="entry name" value="DUF6602"/>
</dbReference>
<dbReference type="EMBL" id="PFOI01000026">
    <property type="protein sequence ID" value="PIZ71016.1"/>
    <property type="molecule type" value="Genomic_DNA"/>
</dbReference>
<dbReference type="Pfam" id="PF20247">
    <property type="entry name" value="DUF6602"/>
    <property type="match status" value="1"/>
</dbReference>
<accession>A0A2M7UIH4</accession>
<dbReference type="CDD" id="cd21173">
    <property type="entry name" value="NucC-like"/>
    <property type="match status" value="1"/>
</dbReference>
<evidence type="ECO:0000259" key="1">
    <source>
        <dbReference type="Pfam" id="PF20247"/>
    </source>
</evidence>